<gene>
    <name evidence="5" type="ORF">Pyn_07075</name>
</gene>
<sequence length="166" mass="18360">MGVSSLTSCCMNVSGPSSFDILHDTILKKYSSTVATIFTGIASALLFGHKLTMNFVLGISIVFISMHQMEELSDIQRGPESQLKFITDAWQQESAEMDLCLWVPYYYHHTSTAAGMWNPECLLVIGITSLIVHQSSNEVLIVPSKTILFSGLYNQLPRSSCSMSKL</sequence>
<dbReference type="GO" id="GO:0000139">
    <property type="term" value="C:Golgi membrane"/>
    <property type="evidence" value="ECO:0007669"/>
    <property type="project" value="InterPro"/>
</dbReference>
<dbReference type="PANTHER" id="PTHR10231">
    <property type="entry name" value="NUCLEOTIDE-SUGAR TRANSMEMBRANE TRANSPORTER"/>
    <property type="match status" value="1"/>
</dbReference>
<organism evidence="5 6">
    <name type="scientific">Prunus yedoensis var. nudiflora</name>
    <dbReference type="NCBI Taxonomy" id="2094558"/>
    <lineage>
        <taxon>Eukaryota</taxon>
        <taxon>Viridiplantae</taxon>
        <taxon>Streptophyta</taxon>
        <taxon>Embryophyta</taxon>
        <taxon>Tracheophyta</taxon>
        <taxon>Spermatophyta</taxon>
        <taxon>Magnoliopsida</taxon>
        <taxon>eudicotyledons</taxon>
        <taxon>Gunneridae</taxon>
        <taxon>Pentapetalae</taxon>
        <taxon>rosids</taxon>
        <taxon>fabids</taxon>
        <taxon>Rosales</taxon>
        <taxon>Rosaceae</taxon>
        <taxon>Amygdaloideae</taxon>
        <taxon>Amygdaleae</taxon>
        <taxon>Prunus</taxon>
    </lineage>
</organism>
<comment type="subcellular location">
    <subcellularLocation>
        <location evidence="1">Membrane</location>
        <topology evidence="1">Multi-pass membrane protein</topology>
    </subcellularLocation>
</comment>
<evidence type="ECO:0000313" key="5">
    <source>
        <dbReference type="EMBL" id="PQQ19303.1"/>
    </source>
</evidence>
<evidence type="ECO:0000256" key="3">
    <source>
        <dbReference type="ARBA" id="ARBA00022989"/>
    </source>
</evidence>
<keyword evidence="6" id="KW-1185">Reference proteome</keyword>
<reference evidence="5 6" key="1">
    <citation type="submission" date="2018-02" db="EMBL/GenBank/DDBJ databases">
        <title>Draft genome of wild Prunus yedoensis var. nudiflora.</title>
        <authorList>
            <person name="Baek S."/>
            <person name="Kim J.-H."/>
            <person name="Choi K."/>
            <person name="Kim G.-B."/>
            <person name="Cho A."/>
            <person name="Jang H."/>
            <person name="Shin C.-H."/>
            <person name="Yu H.-J."/>
            <person name="Mun J.-H."/>
        </authorList>
    </citation>
    <scope>NUCLEOTIDE SEQUENCE [LARGE SCALE GENOMIC DNA]</scope>
    <source>
        <strain evidence="6">cv. Jeju island</strain>
        <tissue evidence="5">Leaf</tissue>
    </source>
</reference>
<keyword evidence="3" id="KW-1133">Transmembrane helix</keyword>
<proteinExistence type="predicted"/>
<comment type="caution">
    <text evidence="5">The sequence shown here is derived from an EMBL/GenBank/DDBJ whole genome shotgun (WGS) entry which is preliminary data.</text>
</comment>
<dbReference type="Proteomes" id="UP000250321">
    <property type="component" value="Unassembled WGS sequence"/>
</dbReference>
<dbReference type="EMBL" id="PJQY01000072">
    <property type="protein sequence ID" value="PQQ19303.1"/>
    <property type="molecule type" value="Genomic_DNA"/>
</dbReference>
<protein>
    <submittedName>
        <fullName evidence="5">CMP-sialic acid transporter 2</fullName>
    </submittedName>
</protein>
<accession>A0A314ZLI7</accession>
<evidence type="ECO:0000256" key="2">
    <source>
        <dbReference type="ARBA" id="ARBA00022692"/>
    </source>
</evidence>
<dbReference type="GO" id="GO:0015165">
    <property type="term" value="F:pyrimidine nucleotide-sugar transmembrane transporter activity"/>
    <property type="evidence" value="ECO:0007669"/>
    <property type="project" value="InterPro"/>
</dbReference>
<evidence type="ECO:0000256" key="1">
    <source>
        <dbReference type="ARBA" id="ARBA00004141"/>
    </source>
</evidence>
<name>A0A314ZLI7_PRUYE</name>
<dbReference type="OrthoDB" id="419167at2759"/>
<dbReference type="AlphaFoldDB" id="A0A314ZLI7"/>
<dbReference type="STRING" id="2094558.A0A314ZLI7"/>
<keyword evidence="2" id="KW-0812">Transmembrane</keyword>
<keyword evidence="4" id="KW-0472">Membrane</keyword>
<evidence type="ECO:0000256" key="4">
    <source>
        <dbReference type="ARBA" id="ARBA00023136"/>
    </source>
</evidence>
<evidence type="ECO:0000313" key="6">
    <source>
        <dbReference type="Proteomes" id="UP000250321"/>
    </source>
</evidence>
<dbReference type="InterPro" id="IPR007271">
    <property type="entry name" value="Nuc_sug_transpt"/>
</dbReference>